<dbReference type="GO" id="GO:0005737">
    <property type="term" value="C:cytoplasm"/>
    <property type="evidence" value="ECO:0007669"/>
    <property type="project" value="TreeGrafter"/>
</dbReference>
<reference evidence="13" key="1">
    <citation type="submission" date="2020-10" db="EMBL/GenBank/DDBJ databases">
        <authorList>
            <person name="Gilroy R."/>
        </authorList>
    </citation>
    <scope>NUCLEOTIDE SEQUENCE</scope>
    <source>
        <strain evidence="13">B1-15692</strain>
    </source>
</reference>
<evidence type="ECO:0000256" key="7">
    <source>
        <dbReference type="ARBA" id="ARBA00023277"/>
    </source>
</evidence>
<organism evidence="13 14">
    <name type="scientific">Candidatus Cryptobacteroides faecipullorum</name>
    <dbReference type="NCBI Taxonomy" id="2840764"/>
    <lineage>
        <taxon>Bacteria</taxon>
        <taxon>Pseudomonadati</taxon>
        <taxon>Bacteroidota</taxon>
        <taxon>Bacteroidia</taxon>
        <taxon>Bacteroidales</taxon>
        <taxon>Candidatus Cryptobacteroides</taxon>
    </lineage>
</organism>
<evidence type="ECO:0000256" key="9">
    <source>
        <dbReference type="PIRSR" id="PIRSR005096-1"/>
    </source>
</evidence>
<feature type="active site" description="Proton acceptor" evidence="9">
    <location>
        <position position="360"/>
    </location>
</feature>
<evidence type="ECO:0000313" key="14">
    <source>
        <dbReference type="Proteomes" id="UP000823660"/>
    </source>
</evidence>
<keyword evidence="5" id="KW-0106">Calcium</keyword>
<dbReference type="SUPFAM" id="SSF74650">
    <property type="entry name" value="Galactose mutarotase-like"/>
    <property type="match status" value="1"/>
</dbReference>
<dbReference type="InterPro" id="IPR015443">
    <property type="entry name" value="Aldose_1-epimerase"/>
</dbReference>
<dbReference type="GO" id="GO:0004034">
    <property type="term" value="F:aldose 1-epimerase activity"/>
    <property type="evidence" value="ECO:0007669"/>
    <property type="project" value="UniProtKB-EC"/>
</dbReference>
<comment type="similarity">
    <text evidence="3 8">Belongs to the aldose epimerase family.</text>
</comment>
<dbReference type="InterPro" id="IPR014718">
    <property type="entry name" value="GH-type_carb-bd"/>
</dbReference>
<evidence type="ECO:0000256" key="4">
    <source>
        <dbReference type="ARBA" id="ARBA00011245"/>
    </source>
</evidence>
<comment type="caution">
    <text evidence="13">The sequence shown here is derived from an EMBL/GenBank/DDBJ whole genome shotgun (WGS) entry which is preliminary data.</text>
</comment>
<feature type="binding site" evidence="11">
    <location>
        <begin position="110"/>
        <end position="111"/>
    </location>
    <ligand>
        <name>beta-D-galactose</name>
        <dbReference type="ChEBI" id="CHEBI:27667"/>
    </ligand>
</feature>
<dbReference type="Proteomes" id="UP000823660">
    <property type="component" value="Unassembled WGS sequence"/>
</dbReference>
<evidence type="ECO:0000256" key="12">
    <source>
        <dbReference type="SAM" id="SignalP"/>
    </source>
</evidence>
<evidence type="ECO:0000256" key="1">
    <source>
        <dbReference type="ARBA" id="ARBA00001913"/>
    </source>
</evidence>
<dbReference type="PROSITE" id="PS51257">
    <property type="entry name" value="PROKAR_LIPOPROTEIN"/>
    <property type="match status" value="1"/>
</dbReference>
<evidence type="ECO:0000256" key="11">
    <source>
        <dbReference type="PIRSR" id="PIRSR005096-3"/>
    </source>
</evidence>
<evidence type="ECO:0000256" key="10">
    <source>
        <dbReference type="PIRSR" id="PIRSR005096-2"/>
    </source>
</evidence>
<proteinExistence type="inferred from homology"/>
<sequence length="395" mass="42735">MTRNLIKAAAAAVLALSCAACTENKGTGIELLPEEAFAKTVDGKNVAIYTLTNSTTGMTAQLTNYGARLVQLWVPSTDGFKDVVWGYDSIDAYLNAGDKYSGPVVGRYGNRIKDGKFTLDGKEYQLTVNENGNQLHGGAGGFSTKVWDAEQFTDADGNPAVKMTLVSEDGEEGYPGKLTISVTYTLKPANELVIDYTATTDAPTVLNPTSHVYYNLHGTSSKSTDSHLMTIYADSFTLTDSELIPTGEIAPVEGTPMDFRTATAIGARIDTPDYEPLAIGKGYDHNWVLNKHFLVQSKQNDALKDGAYMAAQVYEPSTGIVMTVYTDQPGLQFYAGQGMDGKEIGKRGEIHNVRSGIALEAQNFPDAPNHENFPSSVLRPGETYTQHTIYTFAVK</sequence>
<feature type="binding site" evidence="11">
    <location>
        <begin position="211"/>
        <end position="213"/>
    </location>
    <ligand>
        <name>beta-D-galactose</name>
        <dbReference type="ChEBI" id="CHEBI:27667"/>
    </ligand>
</feature>
<dbReference type="GO" id="GO:0033499">
    <property type="term" value="P:galactose catabolic process via UDP-galactose, Leloir pathway"/>
    <property type="evidence" value="ECO:0007669"/>
    <property type="project" value="TreeGrafter"/>
</dbReference>
<dbReference type="GO" id="GO:0030246">
    <property type="term" value="F:carbohydrate binding"/>
    <property type="evidence" value="ECO:0007669"/>
    <property type="project" value="InterPro"/>
</dbReference>
<dbReference type="GO" id="GO:0006006">
    <property type="term" value="P:glucose metabolic process"/>
    <property type="evidence" value="ECO:0007669"/>
    <property type="project" value="TreeGrafter"/>
</dbReference>
<keyword evidence="6 8" id="KW-0413">Isomerase</keyword>
<keyword evidence="7 8" id="KW-0119">Carbohydrate metabolism</keyword>
<dbReference type="AlphaFoldDB" id="A0A9D9I7R1"/>
<keyword evidence="12" id="KW-0732">Signal</keyword>
<feature type="chain" id="PRO_5038461462" description="Aldose 1-epimerase" evidence="12">
    <location>
        <begin position="23"/>
        <end position="395"/>
    </location>
</feature>
<dbReference type="PIRSF" id="PIRSF005096">
    <property type="entry name" value="GALM"/>
    <property type="match status" value="1"/>
</dbReference>
<evidence type="ECO:0000256" key="3">
    <source>
        <dbReference type="ARBA" id="ARBA00006206"/>
    </source>
</evidence>
<dbReference type="InterPro" id="IPR008183">
    <property type="entry name" value="Aldose_1/G6P_1-epimerase"/>
</dbReference>
<comment type="catalytic activity">
    <reaction evidence="8">
        <text>alpha-D-glucose = beta-D-glucose</text>
        <dbReference type="Rhea" id="RHEA:10264"/>
        <dbReference type="ChEBI" id="CHEBI:15903"/>
        <dbReference type="ChEBI" id="CHEBI:17925"/>
        <dbReference type="EC" id="5.1.3.3"/>
    </reaction>
</comment>
<dbReference type="CDD" id="cd09019">
    <property type="entry name" value="galactose_mutarotase_like"/>
    <property type="match status" value="1"/>
</dbReference>
<dbReference type="NCBIfam" id="NF008277">
    <property type="entry name" value="PRK11055.1"/>
    <property type="match status" value="1"/>
</dbReference>
<evidence type="ECO:0000256" key="2">
    <source>
        <dbReference type="ARBA" id="ARBA00005028"/>
    </source>
</evidence>
<dbReference type="EC" id="5.1.3.3" evidence="8"/>
<dbReference type="Pfam" id="PF01263">
    <property type="entry name" value="Aldose_epim"/>
    <property type="match status" value="1"/>
</dbReference>
<dbReference type="InterPro" id="IPR011013">
    <property type="entry name" value="Gal_mutarotase_sf_dom"/>
</dbReference>
<dbReference type="PANTHER" id="PTHR10091">
    <property type="entry name" value="ALDOSE-1-EPIMERASE"/>
    <property type="match status" value="1"/>
</dbReference>
<dbReference type="EMBL" id="JADIMH010000015">
    <property type="protein sequence ID" value="MBO8466678.1"/>
    <property type="molecule type" value="Genomic_DNA"/>
</dbReference>
<reference evidence="13" key="2">
    <citation type="journal article" date="2021" name="PeerJ">
        <title>Extensive microbial diversity within the chicken gut microbiome revealed by metagenomics and culture.</title>
        <authorList>
            <person name="Gilroy R."/>
            <person name="Ravi A."/>
            <person name="Getino M."/>
            <person name="Pursley I."/>
            <person name="Horton D.L."/>
            <person name="Alikhan N.F."/>
            <person name="Baker D."/>
            <person name="Gharbi K."/>
            <person name="Hall N."/>
            <person name="Watson M."/>
            <person name="Adriaenssens E.M."/>
            <person name="Foster-Nyarko E."/>
            <person name="Jarju S."/>
            <person name="Secka A."/>
            <person name="Antonio M."/>
            <person name="Oren A."/>
            <person name="Chaudhuri R.R."/>
            <person name="La Ragione R."/>
            <person name="Hildebrand F."/>
            <person name="Pallen M.J."/>
        </authorList>
    </citation>
    <scope>NUCLEOTIDE SEQUENCE</scope>
    <source>
        <strain evidence="13">B1-15692</strain>
    </source>
</reference>
<feature type="binding site" evidence="10">
    <location>
        <position position="284"/>
    </location>
    <ligand>
        <name>beta-D-galactose</name>
        <dbReference type="ChEBI" id="CHEBI:27667"/>
    </ligand>
</feature>
<comment type="cofactor">
    <cofactor evidence="1">
        <name>Ca(2+)</name>
        <dbReference type="ChEBI" id="CHEBI:29108"/>
    </cofactor>
</comment>
<evidence type="ECO:0000256" key="5">
    <source>
        <dbReference type="ARBA" id="ARBA00022837"/>
    </source>
</evidence>
<dbReference type="InterPro" id="IPR047215">
    <property type="entry name" value="Galactose_mutarotase-like"/>
</dbReference>
<name>A0A9D9I7R1_9BACT</name>
<evidence type="ECO:0000313" key="13">
    <source>
        <dbReference type="EMBL" id="MBO8466678.1"/>
    </source>
</evidence>
<evidence type="ECO:0000256" key="6">
    <source>
        <dbReference type="ARBA" id="ARBA00023235"/>
    </source>
</evidence>
<accession>A0A9D9I7R1</accession>
<feature type="active site" description="Proton donor" evidence="9">
    <location>
        <position position="211"/>
    </location>
</feature>
<feature type="signal peptide" evidence="12">
    <location>
        <begin position="1"/>
        <end position="22"/>
    </location>
</feature>
<gene>
    <name evidence="13" type="ORF">IAB99_02805</name>
</gene>
<comment type="subunit">
    <text evidence="4">Monomer.</text>
</comment>
<evidence type="ECO:0000256" key="8">
    <source>
        <dbReference type="PIRNR" id="PIRNR005096"/>
    </source>
</evidence>
<comment type="pathway">
    <text evidence="2 8">Carbohydrate metabolism; hexose metabolism.</text>
</comment>
<protein>
    <recommendedName>
        <fullName evidence="8">Aldose 1-epimerase</fullName>
        <ecNumber evidence="8">5.1.3.3</ecNumber>
    </recommendedName>
</protein>
<dbReference type="Gene3D" id="2.70.98.10">
    <property type="match status" value="1"/>
</dbReference>
<dbReference type="PANTHER" id="PTHR10091:SF0">
    <property type="entry name" value="GALACTOSE MUTAROTASE"/>
    <property type="match status" value="1"/>
</dbReference>